<dbReference type="GO" id="GO:0003723">
    <property type="term" value="F:RNA binding"/>
    <property type="evidence" value="ECO:0007669"/>
    <property type="project" value="TreeGrafter"/>
</dbReference>
<dbReference type="Pfam" id="PF00467">
    <property type="entry name" value="KOW"/>
    <property type="match status" value="1"/>
</dbReference>
<dbReference type="Gene3D" id="2.30.30.30">
    <property type="match status" value="1"/>
</dbReference>
<comment type="similarity">
    <text evidence="1">Belongs to the eukaryotic ribosomal protein eL6 family.</text>
</comment>
<dbReference type="PANTHER" id="PTHR10715">
    <property type="entry name" value="60S RIBOSOMAL PROTEIN L6"/>
    <property type="match status" value="1"/>
</dbReference>
<dbReference type="GO" id="GO:0003735">
    <property type="term" value="F:structural constituent of ribosome"/>
    <property type="evidence" value="ECO:0007669"/>
    <property type="project" value="InterPro"/>
</dbReference>
<dbReference type="SUPFAM" id="SSF50104">
    <property type="entry name" value="Translation proteins SH3-like domain"/>
    <property type="match status" value="1"/>
</dbReference>
<keyword evidence="3" id="KW-0689">Ribosomal protein</keyword>
<evidence type="ECO:0000256" key="1">
    <source>
        <dbReference type="ARBA" id="ARBA00010592"/>
    </source>
</evidence>
<protein>
    <submittedName>
        <fullName evidence="3">60S ribosomal protein L6</fullName>
    </submittedName>
</protein>
<keyword evidence="3" id="KW-0687">Ribonucleoprotein</keyword>
<dbReference type="GO" id="GO:0000027">
    <property type="term" value="P:ribosomal large subunit assembly"/>
    <property type="evidence" value="ECO:0007669"/>
    <property type="project" value="TreeGrafter"/>
</dbReference>
<dbReference type="Pfam" id="PF01159">
    <property type="entry name" value="Ribosomal_L6e"/>
    <property type="match status" value="1"/>
</dbReference>
<reference evidence="3" key="1">
    <citation type="submission" date="2015-07" db="EMBL/GenBank/DDBJ databases">
        <title>Adaptation to a free-living lifestyle via gene acquisitions in the diplomonad Trepomonas sp. PC1.</title>
        <authorList>
            <person name="Xu F."/>
            <person name="Jerlstrom-Hultqvist J."/>
            <person name="Kolisko M."/>
            <person name="Simpson A.G.B."/>
            <person name="Roger A.J."/>
            <person name="Svard S.G."/>
            <person name="Andersson J.O."/>
        </authorList>
    </citation>
    <scope>NUCLEOTIDE SEQUENCE</scope>
    <source>
        <strain evidence="3">PC1</strain>
    </source>
</reference>
<organism evidence="3">
    <name type="scientific">Trepomonas sp. PC1</name>
    <dbReference type="NCBI Taxonomy" id="1076344"/>
    <lineage>
        <taxon>Eukaryota</taxon>
        <taxon>Metamonada</taxon>
        <taxon>Diplomonadida</taxon>
        <taxon>Hexamitidae</taxon>
        <taxon>Hexamitinae</taxon>
        <taxon>Trepomonas</taxon>
    </lineage>
</organism>
<dbReference type="PANTHER" id="PTHR10715:SF0">
    <property type="entry name" value="LARGE RIBOSOMAL SUBUNIT PROTEIN EL6"/>
    <property type="match status" value="1"/>
</dbReference>
<dbReference type="InterPro" id="IPR000915">
    <property type="entry name" value="60S_ribosomal_eL6"/>
</dbReference>
<dbReference type="InterPro" id="IPR005824">
    <property type="entry name" value="KOW"/>
</dbReference>
<sequence length="168" mass="19109">MPKQVVSEQRKAQFKVCPNTKRYINTAPQHKPLRVGIETGRIVIILSGAYAGKRAVVVKQLENGQILCNGPFALNQVPLCAIPQRHLMITSEKVEVKVDAKEFTYTMLCTPKGLDKKAQEEFNKGQPAYLAEWQKKIDAGIAVPEKYHEYLKTPFVVRQQDKVHDFKF</sequence>
<feature type="domain" description="KOW" evidence="2">
    <location>
        <begin position="40"/>
        <end position="64"/>
    </location>
</feature>
<dbReference type="GO" id="GO:0002181">
    <property type="term" value="P:cytoplasmic translation"/>
    <property type="evidence" value="ECO:0007669"/>
    <property type="project" value="TreeGrafter"/>
</dbReference>
<dbReference type="InterPro" id="IPR008991">
    <property type="entry name" value="Translation_prot_SH3-like_sf"/>
</dbReference>
<dbReference type="EMBL" id="GDID01004014">
    <property type="protein sequence ID" value="JAP92592.1"/>
    <property type="molecule type" value="Transcribed_RNA"/>
</dbReference>
<dbReference type="InterPro" id="IPR014722">
    <property type="entry name" value="Rib_uL2_dom2"/>
</dbReference>
<name>A0A146K6Y0_9EUKA</name>
<accession>A0A146K6Y0</accession>
<evidence type="ECO:0000259" key="2">
    <source>
        <dbReference type="Pfam" id="PF00467"/>
    </source>
</evidence>
<proteinExistence type="inferred from homology"/>
<evidence type="ECO:0000313" key="3">
    <source>
        <dbReference type="EMBL" id="JAP92592.1"/>
    </source>
</evidence>
<dbReference type="GO" id="GO:0022625">
    <property type="term" value="C:cytosolic large ribosomal subunit"/>
    <property type="evidence" value="ECO:0007669"/>
    <property type="project" value="TreeGrafter"/>
</dbReference>
<dbReference type="AlphaFoldDB" id="A0A146K6Y0"/>
<gene>
    <name evidence="3" type="ORF">TPC1_15415</name>
</gene>